<dbReference type="GO" id="GO:0004497">
    <property type="term" value="F:monooxygenase activity"/>
    <property type="evidence" value="ECO:0007669"/>
    <property type="project" value="UniProtKB-KW"/>
</dbReference>
<keyword evidence="2" id="KW-0503">Monooxygenase</keyword>
<feature type="domain" description="ABM" evidence="1">
    <location>
        <begin position="2"/>
        <end position="95"/>
    </location>
</feature>
<organism evidence="2 3">
    <name type="scientific">Sphingobacterium populi</name>
    <dbReference type="NCBI Taxonomy" id="1812824"/>
    <lineage>
        <taxon>Bacteria</taxon>
        <taxon>Pseudomonadati</taxon>
        <taxon>Bacteroidota</taxon>
        <taxon>Sphingobacteriia</taxon>
        <taxon>Sphingobacteriales</taxon>
        <taxon>Sphingobacteriaceae</taxon>
        <taxon>Sphingobacterium</taxon>
    </lineage>
</organism>
<keyword evidence="3" id="KW-1185">Reference proteome</keyword>
<reference evidence="3" key="1">
    <citation type="journal article" date="2019" name="Int. J. Syst. Evol. Microbiol.">
        <title>The Global Catalogue of Microorganisms (GCM) 10K type strain sequencing project: providing services to taxonomists for standard genome sequencing and annotation.</title>
        <authorList>
            <consortium name="The Broad Institute Genomics Platform"/>
            <consortium name="The Broad Institute Genome Sequencing Center for Infectious Disease"/>
            <person name="Wu L."/>
            <person name="Ma J."/>
        </authorList>
    </citation>
    <scope>NUCLEOTIDE SEQUENCE [LARGE SCALE GENOMIC DNA]</scope>
    <source>
        <strain evidence="3">KCTC 42247</strain>
    </source>
</reference>
<name>A0ABW5UE69_9SPHI</name>
<evidence type="ECO:0000313" key="3">
    <source>
        <dbReference type="Proteomes" id="UP001597418"/>
    </source>
</evidence>
<dbReference type="EMBL" id="JBHUMB010000014">
    <property type="protein sequence ID" value="MFD2744205.1"/>
    <property type="molecule type" value="Genomic_DNA"/>
</dbReference>
<dbReference type="RefSeq" id="WP_066751176.1">
    <property type="nucleotide sequence ID" value="NZ_JBHUMB010000014.1"/>
</dbReference>
<accession>A0ABW5UE69</accession>
<dbReference type="Proteomes" id="UP001597418">
    <property type="component" value="Unassembled WGS sequence"/>
</dbReference>
<dbReference type="InterPro" id="IPR011008">
    <property type="entry name" value="Dimeric_a/b-barrel"/>
</dbReference>
<keyword evidence="2" id="KW-0560">Oxidoreductase</keyword>
<proteinExistence type="predicted"/>
<evidence type="ECO:0000259" key="1">
    <source>
        <dbReference type="PROSITE" id="PS51725"/>
    </source>
</evidence>
<dbReference type="PROSITE" id="PS51725">
    <property type="entry name" value="ABM"/>
    <property type="match status" value="1"/>
</dbReference>
<comment type="caution">
    <text evidence="2">The sequence shown here is derived from an EMBL/GenBank/DDBJ whole genome shotgun (WGS) entry which is preliminary data.</text>
</comment>
<dbReference type="SUPFAM" id="SSF54909">
    <property type="entry name" value="Dimeric alpha+beta barrel"/>
    <property type="match status" value="1"/>
</dbReference>
<dbReference type="Gene3D" id="3.30.70.100">
    <property type="match status" value="1"/>
</dbReference>
<dbReference type="EC" id="1.14.-.-" evidence="2"/>
<gene>
    <name evidence="2" type="ORF">ACFSQ6_12470</name>
</gene>
<sequence length="95" mass="11251">MILEQATLLVRAGQEQEFERDFKTASAYISAIDGYLSHSLHRCIEVSNQYLLLVEWTSLEAHEIGFRQSAQYLKWKELLHHYYDPFPQVFHYTTV</sequence>
<evidence type="ECO:0000313" key="2">
    <source>
        <dbReference type="EMBL" id="MFD2744205.1"/>
    </source>
</evidence>
<protein>
    <submittedName>
        <fullName evidence="2">Antibiotic biosynthesis monooxygenase family protein</fullName>
        <ecNumber evidence="2">1.14.-.-</ecNumber>
    </submittedName>
</protein>
<dbReference type="Pfam" id="PF03992">
    <property type="entry name" value="ABM"/>
    <property type="match status" value="1"/>
</dbReference>
<dbReference type="InterPro" id="IPR007138">
    <property type="entry name" value="ABM_dom"/>
</dbReference>